<dbReference type="EMBL" id="FO904936">
    <property type="protein sequence ID" value="CDP23275.1"/>
    <property type="molecule type" value="Genomic_DNA"/>
</dbReference>
<dbReference type="PROSITE" id="PS51917">
    <property type="entry name" value="PRU"/>
    <property type="match status" value="1"/>
</dbReference>
<evidence type="ECO:0000313" key="10">
    <source>
        <dbReference type="Proteomes" id="UP000001197"/>
    </source>
</evidence>
<organism evidence="8">
    <name type="scientific">Podospora anserina (strain S / ATCC MYA-4624 / DSM 980 / FGSC 10383)</name>
    <name type="common">Pleurage anserina</name>
    <dbReference type="NCBI Taxonomy" id="515849"/>
    <lineage>
        <taxon>Eukaryota</taxon>
        <taxon>Fungi</taxon>
        <taxon>Dikarya</taxon>
        <taxon>Ascomycota</taxon>
        <taxon>Pezizomycotina</taxon>
        <taxon>Sordariomycetes</taxon>
        <taxon>Sordariomycetidae</taxon>
        <taxon>Sordariales</taxon>
        <taxon>Podosporaceae</taxon>
        <taxon>Podospora</taxon>
        <taxon>Podospora anserina</taxon>
    </lineage>
</organism>
<evidence type="ECO:0000256" key="2">
    <source>
        <dbReference type="ARBA" id="ARBA00004496"/>
    </source>
</evidence>
<dbReference type="InterPro" id="IPR044868">
    <property type="entry name" value="Rpn13/ADRM1_Pru"/>
</dbReference>
<dbReference type="GeneID" id="6193313"/>
<dbReference type="EMBL" id="CU633901">
    <property type="protein sequence ID" value="CAP69256.1"/>
    <property type="molecule type" value="Genomic_DNA"/>
</dbReference>
<dbReference type="GO" id="GO:0005737">
    <property type="term" value="C:cytoplasm"/>
    <property type="evidence" value="ECO:0007669"/>
    <property type="project" value="UniProtKB-SubCell"/>
</dbReference>
<dbReference type="eggNOG" id="KOG3037">
    <property type="taxonomic scope" value="Eukaryota"/>
</dbReference>
<dbReference type="InterPro" id="IPR038108">
    <property type="entry name" value="RPN13_DEUBAD_sf"/>
</dbReference>
<dbReference type="PANTHER" id="PTHR12225:SF0">
    <property type="entry name" value="PROTEASOMAL UBIQUITIN RECEPTOR ADRM1"/>
    <property type="match status" value="1"/>
</dbReference>
<comment type="subcellular location">
    <subcellularLocation>
        <location evidence="2">Cytoplasm</location>
    </subcellularLocation>
    <subcellularLocation>
        <location evidence="1">Nucleus</location>
    </subcellularLocation>
</comment>
<feature type="region of interest" description="Disordered" evidence="6">
    <location>
        <begin position="144"/>
        <end position="207"/>
    </location>
</feature>
<dbReference type="VEuPathDB" id="FungiDB:PODANS_1_9220"/>
<keyword evidence="3" id="KW-0963">Cytoplasm</keyword>
<evidence type="ECO:0000256" key="6">
    <source>
        <dbReference type="SAM" id="MobiDB-lite"/>
    </source>
</evidence>
<dbReference type="GO" id="GO:0008541">
    <property type="term" value="C:proteasome regulatory particle, lid subcomplex"/>
    <property type="evidence" value="ECO:0007669"/>
    <property type="project" value="TreeGrafter"/>
</dbReference>
<evidence type="ECO:0000313" key="9">
    <source>
        <dbReference type="EMBL" id="CDP23275.1"/>
    </source>
</evidence>
<sequence>MSITPIITFKAGLCQVDHNSKPYKVEPDSRPGYIYLYSEDDLIHFCWRPRNVPLDEPEIDLVMVPTDGHFTPYNTRNPIEPSAKTNGRIFVLKFTSSSQRHIFWLQSKPQGQSGDPTWFSPRDLKIGEIVDQLLQGEEVDVTRELASVRNNTDDSRRDDEDETMEDVEGHGDAHAHHRGGSGGAGPGATGGDFRQEGEDSRDGGADGARAIDKLADSMYFPRLGQQRALKECEFWRLLSRLYLSTNVGASADVLSFHRASNNANNDAADAVRNFLASIQANQKLGGGGGQSAQGKLYPLLNDLLEPSTTIPMLDSASDEYVDNLLSYLPPMVLVLSQQGENGDDIDKEPSAEAVEAAKQAMSSGQKRALLKKVLRSPQFTQSLASLTSALRDGGLPTVAGSLGIAVENGGLVRGGSVPLGGGDAVEAFVEGVKKTVQKK</sequence>
<dbReference type="HOGENOM" id="CLU_041798_4_0_1"/>
<feature type="compositionally biased region" description="Basic and acidic residues" evidence="6">
    <location>
        <begin position="193"/>
        <end position="207"/>
    </location>
</feature>
<dbReference type="AlphaFoldDB" id="B2AXY2"/>
<reference evidence="8" key="2">
    <citation type="submission" date="2008-07" db="EMBL/GenBank/DDBJ databases">
        <authorList>
            <person name="Genoscope - CEA"/>
        </authorList>
    </citation>
    <scope>NUCLEOTIDE SEQUENCE</scope>
    <source>
        <strain evidence="8">S mat+</strain>
    </source>
</reference>
<gene>
    <name evidence="8" type="ORF">PODANS_1_9220</name>
</gene>
<evidence type="ECO:0000256" key="1">
    <source>
        <dbReference type="ARBA" id="ARBA00004123"/>
    </source>
</evidence>
<feature type="domain" description="Pru" evidence="7">
    <location>
        <begin position="1"/>
        <end position="137"/>
    </location>
</feature>
<dbReference type="GO" id="GO:0070628">
    <property type="term" value="F:proteasome binding"/>
    <property type="evidence" value="ECO:0007669"/>
    <property type="project" value="TreeGrafter"/>
</dbReference>
<protein>
    <submittedName>
        <fullName evidence="8">Podospora anserina S mat+ genomic DNA chromosome 1, supercontig 2</fullName>
    </submittedName>
</protein>
<dbReference type="Pfam" id="PF16550">
    <property type="entry name" value="RPN13_C"/>
    <property type="match status" value="1"/>
</dbReference>
<evidence type="ECO:0000256" key="3">
    <source>
        <dbReference type="ARBA" id="ARBA00022490"/>
    </source>
</evidence>
<keyword evidence="4" id="KW-0647">Proteasome</keyword>
<reference evidence="8 10" key="1">
    <citation type="journal article" date="2008" name="Genome Biol.">
        <title>The genome sequence of the model ascomycete fungus Podospora anserina.</title>
        <authorList>
            <person name="Espagne E."/>
            <person name="Lespinet O."/>
            <person name="Malagnac F."/>
            <person name="Da Silva C."/>
            <person name="Jaillon O."/>
            <person name="Porcel B.M."/>
            <person name="Couloux A."/>
            <person name="Aury J.-M."/>
            <person name="Segurens B."/>
            <person name="Poulain J."/>
            <person name="Anthouard V."/>
            <person name="Grossetete S."/>
            <person name="Khalili H."/>
            <person name="Coppin E."/>
            <person name="Dequard-Chablat M."/>
            <person name="Picard M."/>
            <person name="Contamine V."/>
            <person name="Arnaise S."/>
            <person name="Bourdais A."/>
            <person name="Berteaux-Lecellier V."/>
            <person name="Gautheret D."/>
            <person name="de Vries R.P."/>
            <person name="Battaglia E."/>
            <person name="Coutinho P.M."/>
            <person name="Danchin E.G.J."/>
            <person name="Henrissat B."/>
            <person name="El Khoury R."/>
            <person name="Sainsard-Chanet A."/>
            <person name="Boivin A."/>
            <person name="Pinan-Lucarre B."/>
            <person name="Sellem C.H."/>
            <person name="Debuchy R."/>
            <person name="Wincker P."/>
            <person name="Weissenbach J."/>
            <person name="Silar P."/>
        </authorList>
    </citation>
    <scope>NUCLEOTIDE SEQUENCE [LARGE SCALE GENOMIC DNA]</scope>
    <source>
        <strain evidence="10">S / ATCC MYA-4624 / DSM 980 / FGSC 10383</strain>
        <strain evidence="8">S mat+</strain>
    </source>
</reference>
<dbReference type="STRING" id="515849.B2AXY2"/>
<reference evidence="10" key="3">
    <citation type="journal article" date="2014" name="Genetics">
        <title>Maintaining two mating types: Structure of the mating type locus and its role in heterokaryosis in Podospora anserina.</title>
        <authorList>
            <person name="Grognet P."/>
            <person name="Bidard F."/>
            <person name="Kuchly C."/>
            <person name="Tong L.C.H."/>
            <person name="Coppin E."/>
            <person name="Benkhali J.A."/>
            <person name="Couloux A."/>
            <person name="Wincker P."/>
            <person name="Debuchy R."/>
            <person name="Silar P."/>
        </authorList>
    </citation>
    <scope>GENOME REANNOTATION</scope>
    <source>
        <strain evidence="10">S / ATCC MYA-4624 / DSM 980 / FGSC 10383</strain>
    </source>
</reference>
<dbReference type="Pfam" id="PF04683">
    <property type="entry name" value="Rpn13_ADRM1_Pru"/>
    <property type="match status" value="1"/>
</dbReference>
<dbReference type="InterPro" id="IPR032368">
    <property type="entry name" value="RPN13_DEUBAD"/>
</dbReference>
<dbReference type="OrthoDB" id="340431at2759"/>
<evidence type="ECO:0000256" key="5">
    <source>
        <dbReference type="ARBA" id="ARBA00023242"/>
    </source>
</evidence>
<dbReference type="Proteomes" id="UP000001197">
    <property type="component" value="Chromosome 1"/>
</dbReference>
<proteinExistence type="predicted"/>
<dbReference type="RefSeq" id="XP_001908583.1">
    <property type="nucleotide sequence ID" value="XM_001908548.1"/>
</dbReference>
<dbReference type="GO" id="GO:0005634">
    <property type="term" value="C:nucleus"/>
    <property type="evidence" value="ECO:0007669"/>
    <property type="project" value="UniProtKB-SubCell"/>
</dbReference>
<evidence type="ECO:0000256" key="4">
    <source>
        <dbReference type="ARBA" id="ARBA00022942"/>
    </source>
</evidence>
<dbReference type="GO" id="GO:0061133">
    <property type="term" value="F:endopeptidase activator activity"/>
    <property type="evidence" value="ECO:0007669"/>
    <property type="project" value="TreeGrafter"/>
</dbReference>
<evidence type="ECO:0000313" key="8">
    <source>
        <dbReference type="EMBL" id="CAP69256.1"/>
    </source>
</evidence>
<reference evidence="9" key="4">
    <citation type="submission" date="2015-04" db="EMBL/GenBank/DDBJ databases">
        <title>Maintaining two mating types: Structure of the mating type locus and its role in heterokaryosis in Podospora anserina.</title>
        <authorList>
            <person name="Grognet P."/>
            <person name="Bidard F."/>
            <person name="Kuchly C."/>
            <person name="Chan Ho Tong L."/>
            <person name="Coppin E."/>
            <person name="Ait Benkhali J."/>
            <person name="Couloux A."/>
            <person name="Wincker P."/>
            <person name="Debuchy R."/>
            <person name="Silar P."/>
        </authorList>
    </citation>
    <scope>NUCLEOTIDE SEQUENCE</scope>
</reference>
<dbReference type="Gene3D" id="2.30.29.70">
    <property type="entry name" value="Proteasomal ubiquitin receptor Rpn13/ADRM1"/>
    <property type="match status" value="1"/>
</dbReference>
<dbReference type="PANTHER" id="PTHR12225">
    <property type="entry name" value="ADHESION REGULATING MOLECULE 1 110 KDA CELL MEMBRANE GLYCOPROTEIN"/>
    <property type="match status" value="1"/>
</dbReference>
<accession>B2AXY2</accession>
<feature type="compositionally biased region" description="Gly residues" evidence="6">
    <location>
        <begin position="180"/>
        <end position="190"/>
    </location>
</feature>
<name>B2AXY2_PODAN</name>
<evidence type="ECO:0000259" key="7">
    <source>
        <dbReference type="PROSITE" id="PS51917"/>
    </source>
</evidence>
<keyword evidence="10" id="KW-1185">Reference proteome</keyword>
<dbReference type="InterPro" id="IPR006773">
    <property type="entry name" value="Rpn13/ADRM1"/>
</dbReference>
<dbReference type="FunFam" id="1.10.2020.20:FF:000004">
    <property type="entry name" value="WGS project CABT00000000 data, contig 2.6"/>
    <property type="match status" value="1"/>
</dbReference>
<dbReference type="InterPro" id="IPR038633">
    <property type="entry name" value="Rpn13/ADRM1_Pru_sf"/>
</dbReference>
<dbReference type="KEGG" id="pan:PODANSg5618"/>
<dbReference type="Gene3D" id="1.10.2020.20">
    <property type="match status" value="1"/>
</dbReference>
<keyword evidence="5" id="KW-0539">Nucleus</keyword>